<evidence type="ECO:0000256" key="2">
    <source>
        <dbReference type="ARBA" id="ARBA00023172"/>
    </source>
</evidence>
<dbReference type="Proteomes" id="UP000182517">
    <property type="component" value="Chromosome"/>
</dbReference>
<dbReference type="EMBL" id="CP015519">
    <property type="protein sequence ID" value="APG27207.1"/>
    <property type="molecule type" value="Genomic_DNA"/>
</dbReference>
<gene>
    <name evidence="4" type="ORF">A7E78_04765</name>
</gene>
<dbReference type="AlphaFoldDB" id="A0A1L3GMN6"/>
<accession>A0A1L3GMN6</accession>
<dbReference type="Gene3D" id="1.10.150.130">
    <property type="match status" value="1"/>
</dbReference>
<evidence type="ECO:0000313" key="4">
    <source>
        <dbReference type="EMBL" id="APG27207.1"/>
    </source>
</evidence>
<dbReference type="InterPro" id="IPR010998">
    <property type="entry name" value="Integrase_recombinase_N"/>
</dbReference>
<dbReference type="GO" id="GO:0006310">
    <property type="term" value="P:DNA recombination"/>
    <property type="evidence" value="ECO:0007669"/>
    <property type="project" value="UniProtKB-KW"/>
</dbReference>
<evidence type="ECO:0000313" key="5">
    <source>
        <dbReference type="Proteomes" id="UP000182517"/>
    </source>
</evidence>
<sequence>MGEKGIKALDLRRIYPIKIVWAPYVPNRDVPLFFDEKIKLMEEFSQYALYMAKQHLASHNNTEDNEQAYLSDIQMVAYSLKSFCEYLRVKSKFWKEIEDCDLEEYKDWELANVKTKNSSRTEKTAQETVNRKLRVIYQFYWWAQEIQALMEGWIGWPTAPIRSKLPDYMKDPEAFNKKGEVKKTIYPLCFRRTGARSIHKRQHFATDDELNRLRRYFREFCAPLSAERNILIVDIIEHVGWRGGSVRSLLVEHFSKEVIDSALAQGLREIEVTPPEQKFGYQNAYDVKIKLAIRVASFIKDVRKPILERLGVGEEKAQGHLFISFTTGKPLGNKRISRIIADGFKAIGLRKGSGGHSIRRKFGKETATEILQTRQKRGFSDDPKSVVLDLMPKLGHSAAASHTSYTHGKEDMYKRTEESRLREQVAELQTEVSQKQLENARLHRELDKLKPSSS</sequence>
<dbReference type="GO" id="GO:0003677">
    <property type="term" value="F:DNA binding"/>
    <property type="evidence" value="ECO:0007669"/>
    <property type="project" value="UniProtKB-KW"/>
</dbReference>
<dbReference type="InterPro" id="IPR013762">
    <property type="entry name" value="Integrase-like_cat_sf"/>
</dbReference>
<evidence type="ECO:0000256" key="1">
    <source>
        <dbReference type="ARBA" id="ARBA00023125"/>
    </source>
</evidence>
<dbReference type="RefSeq" id="WP_072283171.1">
    <property type="nucleotide sequence ID" value="NZ_CP015519.1"/>
</dbReference>
<feature type="region of interest" description="Disordered" evidence="3">
    <location>
        <begin position="398"/>
        <end position="454"/>
    </location>
</feature>
<dbReference type="GO" id="GO:0015074">
    <property type="term" value="P:DNA integration"/>
    <property type="evidence" value="ECO:0007669"/>
    <property type="project" value="InterPro"/>
</dbReference>
<keyword evidence="5" id="KW-1185">Reference proteome</keyword>
<proteinExistence type="predicted"/>
<dbReference type="OrthoDB" id="6056902at2"/>
<dbReference type="KEGG" id="pef:A7E78_04765"/>
<dbReference type="SUPFAM" id="SSF56349">
    <property type="entry name" value="DNA breaking-rejoining enzymes"/>
    <property type="match status" value="1"/>
</dbReference>
<name>A0A1L3GMN6_9BACT</name>
<protein>
    <recommendedName>
        <fullName evidence="6">Tyr recombinase domain-containing protein</fullName>
    </recommendedName>
</protein>
<dbReference type="STRING" id="1842532.A7E78_04765"/>
<feature type="compositionally biased region" description="Basic and acidic residues" evidence="3">
    <location>
        <begin position="407"/>
        <end position="425"/>
    </location>
</feature>
<organism evidence="4 5">
    <name type="scientific">Syntrophotalea acetylenivorans</name>
    <dbReference type="NCBI Taxonomy" id="1842532"/>
    <lineage>
        <taxon>Bacteria</taxon>
        <taxon>Pseudomonadati</taxon>
        <taxon>Thermodesulfobacteriota</taxon>
        <taxon>Desulfuromonadia</taxon>
        <taxon>Desulfuromonadales</taxon>
        <taxon>Syntrophotaleaceae</taxon>
        <taxon>Syntrophotalea</taxon>
    </lineage>
</organism>
<evidence type="ECO:0008006" key="6">
    <source>
        <dbReference type="Google" id="ProtNLM"/>
    </source>
</evidence>
<evidence type="ECO:0000256" key="3">
    <source>
        <dbReference type="SAM" id="MobiDB-lite"/>
    </source>
</evidence>
<feature type="compositionally biased region" description="Basic and acidic residues" evidence="3">
    <location>
        <begin position="438"/>
        <end position="454"/>
    </location>
</feature>
<dbReference type="InterPro" id="IPR011010">
    <property type="entry name" value="DNA_brk_join_enz"/>
</dbReference>
<dbReference type="Gene3D" id="1.10.443.10">
    <property type="entry name" value="Intergrase catalytic core"/>
    <property type="match status" value="1"/>
</dbReference>
<keyword evidence="2" id="KW-0233">DNA recombination</keyword>
<reference evidence="4 5" key="1">
    <citation type="journal article" date="2017" name="Genome Announc.">
        <title>Complete Genome Sequences of Two Acetylene-Fermenting Pelobacter acetylenicus Strains.</title>
        <authorList>
            <person name="Sutton J.M."/>
            <person name="Baesman S.M."/>
            <person name="Fierst J.L."/>
            <person name="Poret-Peterson A.T."/>
            <person name="Oremland R.S."/>
            <person name="Dunlap D.S."/>
            <person name="Akob D.M."/>
        </authorList>
    </citation>
    <scope>NUCLEOTIDE SEQUENCE [LARGE SCALE GENOMIC DNA]</scope>
    <source>
        <strain evidence="4 5">SFB93</strain>
    </source>
</reference>
<keyword evidence="1" id="KW-0238">DNA-binding</keyword>